<evidence type="ECO:0000313" key="2">
    <source>
        <dbReference type="EMBL" id="KXA21144.1"/>
    </source>
</evidence>
<sequence>MLSKKAIAAFAAGATLVSGLALAVPALAESSNGNQNTKETLAEQRGKAFHDMFEANVKYVNALNKNVRVARMLLLLRNLRLLRRLLKVSSRNLKQ</sequence>
<comment type="caution">
    <text evidence="2">The sequence shown here is derived from an EMBL/GenBank/DDBJ whole genome shotgun (WGS) entry which is preliminary data.</text>
</comment>
<feature type="signal peptide" evidence="1">
    <location>
        <begin position="1"/>
        <end position="23"/>
    </location>
</feature>
<dbReference type="PATRIC" id="fig|2702.100.peg.612"/>
<gene>
    <name evidence="2" type="ORF">HMPREF3208_00635</name>
</gene>
<accession>A0A133NXZ4</accession>
<dbReference type="RefSeq" id="WP_064347120.1">
    <property type="nucleotide sequence ID" value="NZ_KQ956851.1"/>
</dbReference>
<protein>
    <submittedName>
        <fullName evidence="2">Uncharacterized protein</fullName>
    </submittedName>
</protein>
<reference evidence="2 3" key="1">
    <citation type="submission" date="2016-01" db="EMBL/GenBank/DDBJ databases">
        <authorList>
            <person name="Oliw E.H."/>
        </authorList>
    </citation>
    <scope>NUCLEOTIDE SEQUENCE [LARGE SCALE GENOMIC DNA]</scope>
    <source>
        <strain evidence="2 3">PSS_7772B</strain>
    </source>
</reference>
<evidence type="ECO:0000313" key="3">
    <source>
        <dbReference type="Proteomes" id="UP000070687"/>
    </source>
</evidence>
<name>A0A133NXZ4_GARVA</name>
<proteinExistence type="predicted"/>
<dbReference type="Proteomes" id="UP000070687">
    <property type="component" value="Unassembled WGS sequence"/>
</dbReference>
<dbReference type="AlphaFoldDB" id="A0A133NXZ4"/>
<feature type="chain" id="PRO_5038529475" evidence="1">
    <location>
        <begin position="24"/>
        <end position="95"/>
    </location>
</feature>
<keyword evidence="1" id="KW-0732">Signal</keyword>
<evidence type="ECO:0000256" key="1">
    <source>
        <dbReference type="SAM" id="SignalP"/>
    </source>
</evidence>
<dbReference type="EMBL" id="LRQB01000035">
    <property type="protein sequence ID" value="KXA21144.1"/>
    <property type="molecule type" value="Genomic_DNA"/>
</dbReference>
<organism evidence="2 3">
    <name type="scientific">Gardnerella vaginalis</name>
    <dbReference type="NCBI Taxonomy" id="2702"/>
    <lineage>
        <taxon>Bacteria</taxon>
        <taxon>Bacillati</taxon>
        <taxon>Actinomycetota</taxon>
        <taxon>Actinomycetes</taxon>
        <taxon>Bifidobacteriales</taxon>
        <taxon>Bifidobacteriaceae</taxon>
        <taxon>Gardnerella</taxon>
    </lineage>
</organism>